<dbReference type="PANTHER" id="PTHR20856">
    <property type="entry name" value="DNA-DIRECTED RNA POLYMERASE I SUBUNIT 2"/>
    <property type="match status" value="1"/>
</dbReference>
<dbReference type="InterPro" id="IPR007646">
    <property type="entry name" value="RNA_pol_Rpb2_4"/>
</dbReference>
<dbReference type="InterPro" id="IPR037034">
    <property type="entry name" value="RNA_pol_Rpb2_2_sf"/>
</dbReference>
<evidence type="ECO:0000256" key="10">
    <source>
        <dbReference type="ARBA" id="ARBA00023000"/>
    </source>
</evidence>
<dbReference type="Pfam" id="PF04566">
    <property type="entry name" value="RNA_pol_Rpb2_4"/>
    <property type="match status" value="1"/>
</dbReference>
<feature type="domain" description="RNA polymerase Rpb2" evidence="19">
    <location>
        <begin position="663"/>
        <end position="733"/>
    </location>
</feature>
<dbReference type="Gene3D" id="3.90.1110.10">
    <property type="entry name" value="RNA polymerase Rpb2, domain 2"/>
    <property type="match status" value="1"/>
</dbReference>
<dbReference type="InterPro" id="IPR007642">
    <property type="entry name" value="RNA_pol_Rpb2_2"/>
</dbReference>
<evidence type="ECO:0000259" key="16">
    <source>
        <dbReference type="Pfam" id="PF04563"/>
    </source>
</evidence>
<evidence type="ECO:0000256" key="12">
    <source>
        <dbReference type="ARBA" id="ARBA00048552"/>
    </source>
</evidence>
<dbReference type="Gene3D" id="3.90.1100.10">
    <property type="match status" value="1"/>
</dbReference>
<dbReference type="GO" id="GO:0032549">
    <property type="term" value="F:ribonucleoside binding"/>
    <property type="evidence" value="ECO:0007669"/>
    <property type="project" value="InterPro"/>
</dbReference>
<dbReference type="Pfam" id="PF04563">
    <property type="entry name" value="RNA_pol_Rpb2_1"/>
    <property type="match status" value="1"/>
</dbReference>
<feature type="domain" description="RNA polymerase beta subunit protrusion" evidence="16">
    <location>
        <begin position="51"/>
        <end position="428"/>
    </location>
</feature>
<organism evidence="20">
    <name type="scientific">Hokovirus HKV1</name>
    <dbReference type="NCBI Taxonomy" id="1977638"/>
    <lineage>
        <taxon>Viruses</taxon>
        <taxon>Varidnaviria</taxon>
        <taxon>Bamfordvirae</taxon>
        <taxon>Nucleocytoviricota</taxon>
        <taxon>Megaviricetes</taxon>
        <taxon>Imitervirales</taxon>
        <taxon>Mimiviridae</taxon>
        <taxon>Klosneuvirinae</taxon>
        <taxon>Hokovirus</taxon>
    </lineage>
</organism>
<dbReference type="PROSITE" id="PS50817">
    <property type="entry name" value="INTEIN_N_TER"/>
    <property type="match status" value="1"/>
</dbReference>
<evidence type="ECO:0000259" key="13">
    <source>
        <dbReference type="Pfam" id="PF00562"/>
    </source>
</evidence>
<dbReference type="InterPro" id="IPR037033">
    <property type="entry name" value="DNA-dir_RNAP_su2_hyb_sf"/>
</dbReference>
<keyword evidence="4" id="KW-0808">Transferase</keyword>
<accession>A0A1V0SGZ5</accession>
<name>A0A1V0SGZ5_9VIRU</name>
<dbReference type="GO" id="GO:0008270">
    <property type="term" value="F:zinc ion binding"/>
    <property type="evidence" value="ECO:0007669"/>
    <property type="project" value="UniProtKB-KW"/>
</dbReference>
<comment type="catalytic activity">
    <reaction evidence="12">
        <text>RNA(n) + a ribonucleoside 5'-triphosphate = RNA(n+1) + diphosphate</text>
        <dbReference type="Rhea" id="RHEA:21248"/>
        <dbReference type="Rhea" id="RHEA-COMP:14527"/>
        <dbReference type="Rhea" id="RHEA-COMP:17342"/>
        <dbReference type="ChEBI" id="CHEBI:33019"/>
        <dbReference type="ChEBI" id="CHEBI:61557"/>
        <dbReference type="ChEBI" id="CHEBI:140395"/>
        <dbReference type="EC" id="2.7.7.6"/>
    </reaction>
</comment>
<dbReference type="Pfam" id="PF04567">
    <property type="entry name" value="RNA_pol_Rpb2_5"/>
    <property type="match status" value="1"/>
</dbReference>
<keyword evidence="8" id="KW-0068">Autocatalytic cleavage</keyword>
<dbReference type="InterPro" id="IPR027434">
    <property type="entry name" value="Homing_endonucl"/>
</dbReference>
<keyword evidence="3 20" id="KW-0240">DNA-directed RNA polymerase</keyword>
<evidence type="ECO:0000256" key="2">
    <source>
        <dbReference type="ARBA" id="ARBA00012418"/>
    </source>
</evidence>
<sequence>MLIKNIASIYGGNKNEYPGYDEFNKIYNENNIYKLIDLYFKQKNRMFNHLIYSFDRLIEYDIITFLKNENNHYFYEAYDNNMIYRYKFIYDNIVIKPPHNEKTKELISPYEARLKNLTYKLLYECSISQIQEIEDINTNTITSKILGTEHNFPIGYVPVMTGTKYDTPNIKKEFQKTECKFDPKGYFIVSGQEKALMSLERLIDNKPLVFIKKESNTTIHTVQVNSKSFTTDIRQIINIILKKESILTIKVPILQEIPVVILLRALGIESDKDIIDSIVYDNNDKDMLSLMRIVIENSKNEFGNKIYSQEDALLYLSNKIRTTRKYKYNDNDPEIRNLEKRTYLMSLFNNALLPHMEFRSLLEKARYFGLMINKLLQCYLERIGPDDRDSFQNKRVDLPGNLLYEVFKQNYKKMLGELTKIYKKRDKDKQFHINPPVIIGQLKISIIDQGFKTALSKGTIDNKEGVSQMLPRMSYLQTIAALRRINSPTAKASTNKLTGPRHLHPSQIAFLCYIETPEGHNIGLIKNFSLMGSATIMVPDEFNNINKILATRIISLSDVPYNKTGKYTKVFLNGIWLGFTKDPVGLVKELREFKMKGTIDKYTSIVYEIKSEIEQDVRINCDSGRLTRPILCVNDKNELYFNESHLEKINLDAIDKPDHINSFNDFMYKYPNVVEFIDVDEQTNSLISMWPKNLYKENLKANSLPIDTNINGIIINRYDENLFIRYNYCEFHPSMHLGCVVSNIPLCNHNQGPRNIYQYSHAKQAMGIYATNWINHRMDSSYILYHTSRPIVSTRNIKYINTDQLPAGENAVVALLCYSGFNQEDSVMMNQSAIDRGFMNSCNTKKYNSEIRKNQETSKDDIFKKPDPALVAGLKHGNYEKLNERGFVPEETTVYTHDVLISKLVSVQSSDSEKKYRDSSELYKQIPPAVVHRVIPNIYSADDYEMIKGVLRSERIPHIGDKFCLTPDHDVLTNNGWIPISKVTLNHCVATLNDNNTLSYENPLDLIQLYHNGPIYNIDSICGAVCLSVTLNHKMYIKKYGNKNYELTEASNIIGKNVQYKNTCEFLMNNLMEYLGYDIKNWSLIFLTVLIHGKMYKDKILINIKFAHIADSIVKFFREMDIEYEYIEDIIVINNKEIIEYFKNYGLSSIHSETDTIDNGVNGETNDDMDNETKDNDINYYLPDWCFELSKSEAKYFINLLIASRLIPNNNHNVVFTSKRLIDDIQRLCIHAGFVCSVVQDGIYWKATINENYDPFVNIINDREYINIYNGHVYCLEVPNHIFMVRKNGKYVWTGNCSRHGQKGTLGKTYRQSDMPFTSEGITPDIIVNPHAIPSRMTMGQILECLVGKIAALQFHEVDGTPFQKWDKEKLKDTLEALGYNRDGKEYLYNGMTGKRLEADIFIGPTYYQRLKHMVSDKIHSRSTGAVTVLTHQPPEGRARDGGLRFGEMERDCMIVHGLAQFLKERMFDTADPYNVQVCDFCGYFAQRVKTKLSKAYTTNKDVFMCPNCKNKTDISTVCIPYACKILFQELLAMNIAVKIKVPDNKYLG</sequence>
<keyword evidence="7" id="KW-0863">Zinc-finger</keyword>
<dbReference type="InterPro" id="IPR007641">
    <property type="entry name" value="RNA_pol_Rpb2_7"/>
</dbReference>
<dbReference type="InterPro" id="IPR030934">
    <property type="entry name" value="Intein_C"/>
</dbReference>
<evidence type="ECO:0000259" key="17">
    <source>
        <dbReference type="Pfam" id="PF04565"/>
    </source>
</evidence>
<dbReference type="Pfam" id="PF04565">
    <property type="entry name" value="RNA_pol_Rpb2_3"/>
    <property type="match status" value="1"/>
</dbReference>
<dbReference type="Pfam" id="PF04560">
    <property type="entry name" value="RNA_pol_Rpb2_7"/>
    <property type="match status" value="1"/>
</dbReference>
<feature type="domain" description="RNA polymerase Rpb2" evidence="18">
    <location>
        <begin position="570"/>
        <end position="633"/>
    </location>
</feature>
<dbReference type="InterPro" id="IPR036844">
    <property type="entry name" value="Hint_dom_sf"/>
</dbReference>
<dbReference type="InterPro" id="IPR006141">
    <property type="entry name" value="Intein_N"/>
</dbReference>
<dbReference type="Gene3D" id="2.40.270.10">
    <property type="entry name" value="DNA-directed RNA polymerase, subunit 2, domain 6"/>
    <property type="match status" value="2"/>
</dbReference>
<proteinExistence type="inferred from homology"/>
<evidence type="ECO:0000313" key="20">
    <source>
        <dbReference type="EMBL" id="ARF10992.1"/>
    </source>
</evidence>
<evidence type="ECO:0000259" key="19">
    <source>
        <dbReference type="Pfam" id="PF04567"/>
    </source>
</evidence>
<keyword evidence="11" id="KW-0804">Transcription</keyword>
<dbReference type="SUPFAM" id="SSF51294">
    <property type="entry name" value="Hedgehog/intein (Hint) domain"/>
    <property type="match status" value="1"/>
</dbReference>
<dbReference type="EMBL" id="KY684105">
    <property type="protein sequence ID" value="ARF10992.1"/>
    <property type="molecule type" value="Genomic_DNA"/>
</dbReference>
<evidence type="ECO:0000256" key="9">
    <source>
        <dbReference type="ARBA" id="ARBA00022833"/>
    </source>
</evidence>
<evidence type="ECO:0000256" key="5">
    <source>
        <dbReference type="ARBA" id="ARBA00022695"/>
    </source>
</evidence>
<keyword evidence="5" id="KW-0548">Nucleotidyltransferase</keyword>
<dbReference type="InterPro" id="IPR007647">
    <property type="entry name" value="RNA_pol_Rpb2_5"/>
</dbReference>
<evidence type="ECO:0000259" key="18">
    <source>
        <dbReference type="Pfam" id="PF04566"/>
    </source>
</evidence>
<feature type="domain" description="DNA-directed RNA polymerase subunit 2 hybrid-binding" evidence="13">
    <location>
        <begin position="742"/>
        <end position="964"/>
    </location>
</feature>
<dbReference type="EC" id="2.7.7.6" evidence="2"/>
<reference evidence="20" key="1">
    <citation type="journal article" date="2017" name="Science">
        <title>Giant viruses with an expanded complement of translation system components.</title>
        <authorList>
            <person name="Schulz F."/>
            <person name="Yutin N."/>
            <person name="Ivanova N.N."/>
            <person name="Ortega D.R."/>
            <person name="Lee T.K."/>
            <person name="Vierheilig J."/>
            <person name="Daims H."/>
            <person name="Horn M."/>
            <person name="Wagner M."/>
            <person name="Jensen G.J."/>
            <person name="Kyrpides N.C."/>
            <person name="Koonin E.V."/>
            <person name="Woyke T."/>
        </authorList>
    </citation>
    <scope>NUCLEOTIDE SEQUENCE</scope>
    <source>
        <strain evidence="20">HKV1</strain>
    </source>
</reference>
<gene>
    <name evidence="20" type="ORF">Hokovirus_3_265</name>
</gene>
<evidence type="ECO:0000256" key="6">
    <source>
        <dbReference type="ARBA" id="ARBA00022723"/>
    </source>
</evidence>
<keyword evidence="10" id="KW-0651">Protein splicing</keyword>
<dbReference type="InterPro" id="IPR007120">
    <property type="entry name" value="DNA-dir_RNAP_su2_dom"/>
</dbReference>
<comment type="similarity">
    <text evidence="1">Belongs to the RNA polymerase beta chain family.</text>
</comment>
<dbReference type="PROSITE" id="PS50818">
    <property type="entry name" value="INTEIN_C_TER"/>
    <property type="match status" value="1"/>
</dbReference>
<dbReference type="GO" id="GO:0003899">
    <property type="term" value="F:DNA-directed RNA polymerase activity"/>
    <property type="evidence" value="ECO:0007669"/>
    <property type="project" value="UniProtKB-EC"/>
</dbReference>
<dbReference type="Gene3D" id="3.10.28.10">
    <property type="entry name" value="Homing endonucleases"/>
    <property type="match status" value="1"/>
</dbReference>
<dbReference type="Pfam" id="PF00562">
    <property type="entry name" value="RNA_pol_Rpb2_6"/>
    <property type="match status" value="2"/>
</dbReference>
<evidence type="ECO:0000256" key="8">
    <source>
        <dbReference type="ARBA" id="ARBA00022813"/>
    </source>
</evidence>
<dbReference type="InterPro" id="IPR007644">
    <property type="entry name" value="RNA_pol_bsu_protrusion"/>
</dbReference>
<feature type="domain" description="RNA polymerase Rpb2" evidence="17">
    <location>
        <begin position="468"/>
        <end position="531"/>
    </location>
</feature>
<feature type="domain" description="RNA polymerase Rpb2" evidence="15">
    <location>
        <begin position="205"/>
        <end position="397"/>
    </location>
</feature>
<evidence type="ECO:0000256" key="11">
    <source>
        <dbReference type="ARBA" id="ARBA00023163"/>
    </source>
</evidence>
<dbReference type="Pfam" id="PF04561">
    <property type="entry name" value="RNA_pol_Rpb2_2"/>
    <property type="match status" value="1"/>
</dbReference>
<dbReference type="Gene3D" id="3.90.1800.10">
    <property type="entry name" value="RNA polymerase alpha subunit dimerisation domain"/>
    <property type="match status" value="1"/>
</dbReference>
<evidence type="ECO:0000256" key="3">
    <source>
        <dbReference type="ARBA" id="ARBA00022478"/>
    </source>
</evidence>
<dbReference type="FunFam" id="3.90.1800.10:FF:000002">
    <property type="entry name" value="DNA-directed RNA polymerase subunit beta"/>
    <property type="match status" value="1"/>
</dbReference>
<evidence type="ECO:0000259" key="14">
    <source>
        <dbReference type="Pfam" id="PF04560"/>
    </source>
</evidence>
<dbReference type="GO" id="GO:0003677">
    <property type="term" value="F:DNA binding"/>
    <property type="evidence" value="ECO:0007669"/>
    <property type="project" value="InterPro"/>
</dbReference>
<dbReference type="InterPro" id="IPR007645">
    <property type="entry name" value="RNA_pol_Rpb2_3"/>
</dbReference>
<dbReference type="GO" id="GO:0006351">
    <property type="term" value="P:DNA-templated transcription"/>
    <property type="evidence" value="ECO:0007669"/>
    <property type="project" value="InterPro"/>
</dbReference>
<dbReference type="SUPFAM" id="SSF64484">
    <property type="entry name" value="beta and beta-prime subunits of DNA dependent RNA-polymerase"/>
    <property type="match status" value="2"/>
</dbReference>
<feature type="domain" description="DNA-directed RNA polymerase subunit 2 hybrid-binding" evidence="13">
    <location>
        <begin position="1297"/>
        <end position="1440"/>
    </location>
</feature>
<keyword evidence="9" id="KW-0862">Zinc</keyword>
<keyword evidence="6" id="KW-0479">Metal-binding</keyword>
<dbReference type="GO" id="GO:0016539">
    <property type="term" value="P:intein-mediated protein splicing"/>
    <property type="evidence" value="ECO:0007669"/>
    <property type="project" value="InterPro"/>
</dbReference>
<evidence type="ECO:0000256" key="4">
    <source>
        <dbReference type="ARBA" id="ARBA00022679"/>
    </source>
</evidence>
<dbReference type="InterPro" id="IPR015712">
    <property type="entry name" value="DNA-dir_RNA_pol_su2"/>
</dbReference>
<dbReference type="GO" id="GO:0000428">
    <property type="term" value="C:DNA-directed RNA polymerase complex"/>
    <property type="evidence" value="ECO:0007669"/>
    <property type="project" value="UniProtKB-KW"/>
</dbReference>
<feature type="domain" description="RNA polymerase Rpb2" evidence="14">
    <location>
        <begin position="1442"/>
        <end position="1541"/>
    </location>
</feature>
<evidence type="ECO:0000259" key="15">
    <source>
        <dbReference type="Pfam" id="PF04561"/>
    </source>
</evidence>
<dbReference type="Gene3D" id="2.170.16.10">
    <property type="entry name" value="Hedgehog/Intein (Hint) domain"/>
    <property type="match status" value="1"/>
</dbReference>
<evidence type="ECO:0000256" key="1">
    <source>
        <dbReference type="ARBA" id="ARBA00006835"/>
    </source>
</evidence>
<protein>
    <recommendedName>
        <fullName evidence="2">DNA-directed RNA polymerase</fullName>
        <ecNumber evidence="2">2.7.7.6</ecNumber>
    </recommendedName>
</protein>
<evidence type="ECO:0000256" key="7">
    <source>
        <dbReference type="ARBA" id="ARBA00022771"/>
    </source>
</evidence>